<dbReference type="InParanoid" id="A0A165JC07"/>
<proteinExistence type="predicted"/>
<organism evidence="1 2">
    <name type="scientific">Exidia glandulosa HHB12029</name>
    <dbReference type="NCBI Taxonomy" id="1314781"/>
    <lineage>
        <taxon>Eukaryota</taxon>
        <taxon>Fungi</taxon>
        <taxon>Dikarya</taxon>
        <taxon>Basidiomycota</taxon>
        <taxon>Agaricomycotina</taxon>
        <taxon>Agaricomycetes</taxon>
        <taxon>Auriculariales</taxon>
        <taxon>Exidiaceae</taxon>
        <taxon>Exidia</taxon>
    </lineage>
</organism>
<dbReference type="Proteomes" id="UP000077266">
    <property type="component" value="Unassembled WGS sequence"/>
</dbReference>
<evidence type="ECO:0000313" key="1">
    <source>
        <dbReference type="EMBL" id="KZV94630.1"/>
    </source>
</evidence>
<protein>
    <submittedName>
        <fullName evidence="1">Uncharacterized protein</fullName>
    </submittedName>
</protein>
<gene>
    <name evidence="1" type="ORF">EXIGLDRAFT_736517</name>
</gene>
<keyword evidence="2" id="KW-1185">Reference proteome</keyword>
<accession>A0A165JC07</accession>
<sequence>MLSPLLPTTTCNVLTASNASVTRPSPGLSPRTVPKSPPFMTVVWRGRSGTHPPTLAGFESDGGGFHCRAKRGGPDAGCEARAAYYFVVALYHVLPVNSMVHLQ</sequence>
<name>A0A165JC07_EXIGL</name>
<evidence type="ECO:0000313" key="2">
    <source>
        <dbReference type="Proteomes" id="UP000077266"/>
    </source>
</evidence>
<reference evidence="1 2" key="1">
    <citation type="journal article" date="2016" name="Mol. Biol. Evol.">
        <title>Comparative Genomics of Early-Diverging Mushroom-Forming Fungi Provides Insights into the Origins of Lignocellulose Decay Capabilities.</title>
        <authorList>
            <person name="Nagy L.G."/>
            <person name="Riley R."/>
            <person name="Tritt A."/>
            <person name="Adam C."/>
            <person name="Daum C."/>
            <person name="Floudas D."/>
            <person name="Sun H."/>
            <person name="Yadav J.S."/>
            <person name="Pangilinan J."/>
            <person name="Larsson K.H."/>
            <person name="Matsuura K."/>
            <person name="Barry K."/>
            <person name="Labutti K."/>
            <person name="Kuo R."/>
            <person name="Ohm R.A."/>
            <person name="Bhattacharya S.S."/>
            <person name="Shirouzu T."/>
            <person name="Yoshinaga Y."/>
            <person name="Martin F.M."/>
            <person name="Grigoriev I.V."/>
            <person name="Hibbett D.S."/>
        </authorList>
    </citation>
    <scope>NUCLEOTIDE SEQUENCE [LARGE SCALE GENOMIC DNA]</scope>
    <source>
        <strain evidence="1 2">HHB12029</strain>
    </source>
</reference>
<dbReference type="AlphaFoldDB" id="A0A165JC07"/>
<dbReference type="EMBL" id="KV425969">
    <property type="protein sequence ID" value="KZV94630.1"/>
    <property type="molecule type" value="Genomic_DNA"/>
</dbReference>